<dbReference type="Proteomes" id="UP000240325">
    <property type="component" value="Segment"/>
</dbReference>
<proteinExistence type="predicted"/>
<dbReference type="PANTHER" id="PTHR46586">
    <property type="entry name" value="ANKYRIN REPEAT-CONTAINING PROTEIN"/>
    <property type="match status" value="1"/>
</dbReference>
<dbReference type="InterPro" id="IPR002110">
    <property type="entry name" value="Ankyrin_rpt"/>
</dbReference>
<dbReference type="Pfam" id="PF12796">
    <property type="entry name" value="Ank_2"/>
    <property type="match status" value="1"/>
</dbReference>
<reference evidence="1" key="1">
    <citation type="journal article" date="2017" name="Elife">
        <title>The kinetoplastid-infecting Bodo saltans virus (BsV), a window into the most abundant giant viruses in the sea.</title>
        <authorList>
            <person name="Deeg C.M."/>
            <person name="Chow C.-E.T."/>
            <person name="Suttle C.A."/>
        </authorList>
    </citation>
    <scope>NUCLEOTIDE SEQUENCE</scope>
    <source>
        <strain evidence="1">NG1</strain>
    </source>
</reference>
<accession>A0A2H4UTB3</accession>
<gene>
    <name evidence="1" type="ORF">BMW23_0112</name>
</gene>
<sequence length="344" mass="39324">MVTNWTAYVQLYDNSKEEAFSVSLNDYINNMFNELIVDEKVQILFDNPKMCTFFEMIKLNEEKIKSISQKFIDFAIKKTQNNFKFNDSYKNKNDNDKLYNFYENMLKTTCFASIQYGECINCIDAAKNGHLGCLKYLHENGCPWDSNTCSSAAENGYLECLKYAHENGCSWNELTSYCAAGNGHLECLKYSHENGCSLNYYTCLAATLNGHLECFKYVRENVRPRDLHPYSMRQLMDISDTCWTAAENGNLECLKYAHENGCSWGNFTCLLAAQNGHLECLKYAHENGCPWDKRTCSAAAQNGHLECLKYAHENGCPWNESTCEKAAQNGHLECLKYARENGCP</sequence>
<organism evidence="1">
    <name type="scientific">Bodo saltans virus</name>
    <dbReference type="NCBI Taxonomy" id="2024608"/>
    <lineage>
        <taxon>Viruses</taxon>
        <taxon>Varidnaviria</taxon>
        <taxon>Bamfordvirae</taxon>
        <taxon>Nucleocytoviricota</taxon>
        <taxon>Megaviricetes</taxon>
        <taxon>Imitervirales</taxon>
        <taxon>Mimiviridae</taxon>
        <taxon>Klosneuvirinae</taxon>
        <taxon>Theiavirus</taxon>
        <taxon>Theiavirus salishense</taxon>
    </lineage>
</organism>
<protein>
    <submittedName>
        <fullName evidence="1">Ankyrin repeat domain-containing protein</fullName>
    </submittedName>
</protein>
<dbReference type="SUPFAM" id="SSF140860">
    <property type="entry name" value="Pseudo ankyrin repeat-like"/>
    <property type="match status" value="2"/>
</dbReference>
<name>A0A2H4UTB3_9VIRU</name>
<keyword evidence="2" id="KW-1185">Reference proteome</keyword>
<evidence type="ECO:0000313" key="2">
    <source>
        <dbReference type="Proteomes" id="UP000240325"/>
    </source>
</evidence>
<dbReference type="Gene3D" id="1.25.40.20">
    <property type="entry name" value="Ankyrin repeat-containing domain"/>
    <property type="match status" value="2"/>
</dbReference>
<dbReference type="InterPro" id="IPR052050">
    <property type="entry name" value="SecEffector_AnkRepeat"/>
</dbReference>
<dbReference type="Pfam" id="PF13637">
    <property type="entry name" value="Ank_4"/>
    <property type="match status" value="1"/>
</dbReference>
<dbReference type="PANTHER" id="PTHR46586:SF3">
    <property type="entry name" value="ANKYRIN REPEAT-CONTAINING PROTEIN"/>
    <property type="match status" value="1"/>
</dbReference>
<evidence type="ECO:0000313" key="1">
    <source>
        <dbReference type="EMBL" id="ATZ80172.1"/>
    </source>
</evidence>
<dbReference type="InterPro" id="IPR036770">
    <property type="entry name" value="Ankyrin_rpt-contain_sf"/>
</dbReference>
<dbReference type="EMBL" id="MF782455">
    <property type="protein sequence ID" value="ATZ80172.1"/>
    <property type="molecule type" value="Genomic_DNA"/>
</dbReference>